<organism evidence="1 2">
    <name type="scientific">Parasponia andersonii</name>
    <name type="common">Sponia andersonii</name>
    <dbReference type="NCBI Taxonomy" id="3476"/>
    <lineage>
        <taxon>Eukaryota</taxon>
        <taxon>Viridiplantae</taxon>
        <taxon>Streptophyta</taxon>
        <taxon>Embryophyta</taxon>
        <taxon>Tracheophyta</taxon>
        <taxon>Spermatophyta</taxon>
        <taxon>Magnoliopsida</taxon>
        <taxon>eudicotyledons</taxon>
        <taxon>Gunneridae</taxon>
        <taxon>Pentapetalae</taxon>
        <taxon>rosids</taxon>
        <taxon>fabids</taxon>
        <taxon>Rosales</taxon>
        <taxon>Cannabaceae</taxon>
        <taxon>Parasponia</taxon>
    </lineage>
</organism>
<dbReference type="AlphaFoldDB" id="A0A2P5A557"/>
<comment type="caution">
    <text evidence="1">The sequence shown here is derived from an EMBL/GenBank/DDBJ whole genome shotgun (WGS) entry which is preliminary data.</text>
</comment>
<gene>
    <name evidence="1" type="ORF">PanWU01x14_367910</name>
</gene>
<evidence type="ECO:0000313" key="2">
    <source>
        <dbReference type="Proteomes" id="UP000237105"/>
    </source>
</evidence>
<sequence>MAFLFKVSSPRILTATERRQAFVAPAMFGAWGMVESEHLRAEVFWTMDSMALKIGSPSVCDMIKESWALALVGADVVVGWESRIRNLR</sequence>
<reference evidence="2" key="1">
    <citation type="submission" date="2016-06" db="EMBL/GenBank/DDBJ databases">
        <title>Parallel loss of symbiosis genes in relatives of nitrogen-fixing non-legume Parasponia.</title>
        <authorList>
            <person name="Van Velzen R."/>
            <person name="Holmer R."/>
            <person name="Bu F."/>
            <person name="Rutten L."/>
            <person name="Van Zeijl A."/>
            <person name="Liu W."/>
            <person name="Santuari L."/>
            <person name="Cao Q."/>
            <person name="Sharma T."/>
            <person name="Shen D."/>
            <person name="Roswanjaya Y."/>
            <person name="Wardhani T."/>
            <person name="Kalhor M.S."/>
            <person name="Jansen J."/>
            <person name="Van den Hoogen J."/>
            <person name="Gungor B."/>
            <person name="Hartog M."/>
            <person name="Hontelez J."/>
            <person name="Verver J."/>
            <person name="Yang W.-C."/>
            <person name="Schijlen E."/>
            <person name="Repin R."/>
            <person name="Schilthuizen M."/>
            <person name="Schranz E."/>
            <person name="Heidstra R."/>
            <person name="Miyata K."/>
            <person name="Fedorova E."/>
            <person name="Kohlen W."/>
            <person name="Bisseling T."/>
            <person name="Smit S."/>
            <person name="Geurts R."/>
        </authorList>
    </citation>
    <scope>NUCLEOTIDE SEQUENCE [LARGE SCALE GENOMIC DNA]</scope>
    <source>
        <strain evidence="2">cv. WU1-14</strain>
    </source>
</reference>
<dbReference type="EMBL" id="JXTB01000959">
    <property type="protein sequence ID" value="PON31681.1"/>
    <property type="molecule type" value="Genomic_DNA"/>
</dbReference>
<name>A0A2P5A557_PARAD</name>
<keyword evidence="2" id="KW-1185">Reference proteome</keyword>
<accession>A0A2P5A557</accession>
<evidence type="ECO:0000313" key="1">
    <source>
        <dbReference type="EMBL" id="PON31681.1"/>
    </source>
</evidence>
<proteinExistence type="predicted"/>
<dbReference type="Proteomes" id="UP000237105">
    <property type="component" value="Unassembled WGS sequence"/>
</dbReference>
<protein>
    <submittedName>
        <fullName evidence="1">Uncharacterized protein</fullName>
    </submittedName>
</protein>